<organism evidence="3 4">
    <name type="scientific">Thermobispora bispora (strain ATCC 19993 / DSM 43833 / CBS 139.67 / JCM 10125 / KCTC 9307 / NBRC 14880 / R51)</name>
    <dbReference type="NCBI Taxonomy" id="469371"/>
    <lineage>
        <taxon>Bacteria</taxon>
        <taxon>Bacillati</taxon>
        <taxon>Actinomycetota</taxon>
        <taxon>Actinomycetes</taxon>
        <taxon>Streptosporangiales</taxon>
        <taxon>Streptosporangiaceae</taxon>
        <taxon>Thermobispora</taxon>
    </lineage>
</organism>
<keyword evidence="2" id="KW-0472">Membrane</keyword>
<dbReference type="OrthoDB" id="3712369at2"/>
<evidence type="ECO:0000256" key="2">
    <source>
        <dbReference type="SAM" id="Phobius"/>
    </source>
</evidence>
<proteinExistence type="predicted"/>
<feature type="transmembrane region" description="Helical" evidence="2">
    <location>
        <begin position="99"/>
        <end position="119"/>
    </location>
</feature>
<dbReference type="HOGENOM" id="CLU_084749_2_1_11"/>
<sequence length="218" mass="21423">MTIGGTSRSPARGEGAGTTARAARRAPLIWLVCCAAGAGLVLFAAGRTWATVAFPSAGPRPVQVALTGADLAASLTAAVLAALAAAVAVFAARGIARKAVAAVLALCGIAIAAACRNGVRVENAASVAREHVTAAVAFGGAPPEVSVASGWPIAAVAGGVVLFAAGVAAIVLGGRWPGLSSRFDRPDARRTRGGRAGSGGRNLWDAIDRGEDPTAGQP</sequence>
<reference evidence="3 4" key="1">
    <citation type="submission" date="2010-01" db="EMBL/GenBank/DDBJ databases">
        <title>The complete genome of Thermobispora bispora DSM 43833.</title>
        <authorList>
            <consortium name="US DOE Joint Genome Institute (JGI-PGF)"/>
            <person name="Lucas S."/>
            <person name="Copeland A."/>
            <person name="Lapidus A."/>
            <person name="Glavina del Rio T."/>
            <person name="Dalin E."/>
            <person name="Tice H."/>
            <person name="Bruce D."/>
            <person name="Goodwin L."/>
            <person name="Pitluck S."/>
            <person name="Kyrpides N."/>
            <person name="Mavromatis K."/>
            <person name="Ivanova N."/>
            <person name="Mikhailova N."/>
            <person name="Chertkov O."/>
            <person name="Brettin T."/>
            <person name="Detter J.C."/>
            <person name="Han C."/>
            <person name="Larimer F."/>
            <person name="Land M."/>
            <person name="Hauser L."/>
            <person name="Markowitz V."/>
            <person name="Cheng J.-F."/>
            <person name="Hugenholtz P."/>
            <person name="Woyke T."/>
            <person name="Wu D."/>
            <person name="Jando M."/>
            <person name="Schneider S."/>
            <person name="Klenk H.-P."/>
            <person name="Eisen J.A."/>
        </authorList>
    </citation>
    <scope>NUCLEOTIDE SEQUENCE [LARGE SCALE GENOMIC DNA]</scope>
    <source>
        <strain evidence="4">ATCC 19993 / DSM 43833 / CBS 139.67 / JCM 10125 / KCTC 9307 / NBRC 14880 / R51</strain>
    </source>
</reference>
<feature type="transmembrane region" description="Helical" evidence="2">
    <location>
        <begin position="151"/>
        <end position="172"/>
    </location>
</feature>
<dbReference type="RefSeq" id="WP_013131698.1">
    <property type="nucleotide sequence ID" value="NC_014165.1"/>
</dbReference>
<gene>
    <name evidence="3" type="ordered locus">Tbis_1447</name>
</gene>
<feature type="transmembrane region" description="Helical" evidence="2">
    <location>
        <begin position="28"/>
        <end position="51"/>
    </location>
</feature>
<keyword evidence="4" id="KW-1185">Reference proteome</keyword>
<keyword evidence="2" id="KW-0812">Transmembrane</keyword>
<keyword evidence="2" id="KW-1133">Transmembrane helix</keyword>
<feature type="transmembrane region" description="Helical" evidence="2">
    <location>
        <begin position="71"/>
        <end position="92"/>
    </location>
</feature>
<feature type="region of interest" description="Disordered" evidence="1">
    <location>
        <begin position="183"/>
        <end position="218"/>
    </location>
</feature>
<dbReference type="Pfam" id="PF09534">
    <property type="entry name" value="Trp_oprn_chp"/>
    <property type="match status" value="1"/>
</dbReference>
<evidence type="ECO:0000313" key="4">
    <source>
        <dbReference type="Proteomes" id="UP000006640"/>
    </source>
</evidence>
<dbReference type="eggNOG" id="ENOG5033A40">
    <property type="taxonomic scope" value="Bacteria"/>
</dbReference>
<protein>
    <recommendedName>
        <fullName evidence="5">Trp biosynthesis associated, transmembrane protein, Oprn/Chp</fullName>
    </recommendedName>
</protein>
<evidence type="ECO:0008006" key="5">
    <source>
        <dbReference type="Google" id="ProtNLM"/>
    </source>
</evidence>
<dbReference type="KEGG" id="tbi:Tbis_1447"/>
<evidence type="ECO:0000313" key="3">
    <source>
        <dbReference type="EMBL" id="ADG88165.1"/>
    </source>
</evidence>
<accession>D6YA22</accession>
<dbReference type="Proteomes" id="UP000006640">
    <property type="component" value="Chromosome"/>
</dbReference>
<dbReference type="EMBL" id="CP001874">
    <property type="protein sequence ID" value="ADG88165.1"/>
    <property type="molecule type" value="Genomic_DNA"/>
</dbReference>
<dbReference type="AlphaFoldDB" id="D6YA22"/>
<evidence type="ECO:0000256" key="1">
    <source>
        <dbReference type="SAM" id="MobiDB-lite"/>
    </source>
</evidence>
<name>D6YA22_THEBD</name>
<dbReference type="STRING" id="469371.Tbis_1447"/>
<dbReference type="InterPro" id="IPR019051">
    <property type="entry name" value="Trp_biosyn_TM_oprn/chp"/>
</dbReference>